<reference evidence="12" key="1">
    <citation type="submission" date="2025-08" db="UniProtKB">
        <authorList>
            <consortium name="RefSeq"/>
        </authorList>
    </citation>
    <scope>IDENTIFICATION</scope>
</reference>
<dbReference type="Pfam" id="PF13688">
    <property type="entry name" value="Reprolysin_5"/>
    <property type="match status" value="1"/>
</dbReference>
<gene>
    <name evidence="12" type="primary">LOC106076744</name>
</gene>
<feature type="domain" description="Peptidase M12B" evidence="10">
    <location>
        <begin position="219"/>
        <end position="449"/>
    </location>
</feature>
<name>A0A9W3BNS8_BIOGL</name>
<keyword evidence="1" id="KW-0645">Protease</keyword>
<dbReference type="GO" id="GO:0004222">
    <property type="term" value="F:metalloendopeptidase activity"/>
    <property type="evidence" value="ECO:0007669"/>
    <property type="project" value="InterPro"/>
</dbReference>
<evidence type="ECO:0000256" key="3">
    <source>
        <dbReference type="ARBA" id="ARBA00022801"/>
    </source>
</evidence>
<evidence type="ECO:0000256" key="7">
    <source>
        <dbReference type="ARBA" id="ARBA00023180"/>
    </source>
</evidence>
<keyword evidence="4 8" id="KW-0862">Zinc</keyword>
<dbReference type="InterPro" id="IPR001590">
    <property type="entry name" value="Peptidase_M12B"/>
</dbReference>
<evidence type="ECO:0000256" key="1">
    <source>
        <dbReference type="ARBA" id="ARBA00022670"/>
    </source>
</evidence>
<dbReference type="InterPro" id="IPR041645">
    <property type="entry name" value="ADAMTS_CR_2"/>
</dbReference>
<evidence type="ECO:0000256" key="6">
    <source>
        <dbReference type="ARBA" id="ARBA00023157"/>
    </source>
</evidence>
<dbReference type="PANTHER" id="PTHR11905">
    <property type="entry name" value="ADAM A DISINTEGRIN AND METALLOPROTEASE DOMAIN"/>
    <property type="match status" value="1"/>
</dbReference>
<dbReference type="RefSeq" id="XP_055901181.1">
    <property type="nucleotide sequence ID" value="XM_056045206.1"/>
</dbReference>
<dbReference type="PROSITE" id="PS50215">
    <property type="entry name" value="ADAM_MEPRO"/>
    <property type="match status" value="1"/>
</dbReference>
<dbReference type="GeneID" id="106076744"/>
<dbReference type="PANTHER" id="PTHR11905:SF159">
    <property type="entry name" value="ADAM METALLOPROTEASE"/>
    <property type="match status" value="1"/>
</dbReference>
<accession>A0A9W3BNS8</accession>
<dbReference type="OrthoDB" id="6134861at2759"/>
<evidence type="ECO:0000256" key="9">
    <source>
        <dbReference type="SAM" id="MobiDB-lite"/>
    </source>
</evidence>
<proteinExistence type="predicted"/>
<feature type="binding site" evidence="8">
    <location>
        <position position="392"/>
    </location>
    <ligand>
        <name>Zn(2+)</name>
        <dbReference type="ChEBI" id="CHEBI:29105"/>
        <note>catalytic</note>
    </ligand>
</feature>
<dbReference type="Gene3D" id="3.40.1620.60">
    <property type="match status" value="1"/>
</dbReference>
<dbReference type="Proteomes" id="UP001165740">
    <property type="component" value="Chromosome 10"/>
</dbReference>
<feature type="active site" evidence="8">
    <location>
        <position position="393"/>
    </location>
</feature>
<dbReference type="Pfam" id="PF17771">
    <property type="entry name" value="ADAMTS_CR_2"/>
    <property type="match status" value="1"/>
</dbReference>
<evidence type="ECO:0000313" key="12">
    <source>
        <dbReference type="RefSeq" id="XP_055901181.1"/>
    </source>
</evidence>
<keyword evidence="2 8" id="KW-0479">Metal-binding</keyword>
<evidence type="ECO:0000259" key="10">
    <source>
        <dbReference type="PROSITE" id="PS50215"/>
    </source>
</evidence>
<keyword evidence="7" id="KW-0325">Glycoprotein</keyword>
<feature type="binding site" evidence="8">
    <location>
        <position position="402"/>
    </location>
    <ligand>
        <name>Zn(2+)</name>
        <dbReference type="ChEBI" id="CHEBI:29105"/>
        <note>catalytic</note>
    </ligand>
</feature>
<protein>
    <submittedName>
        <fullName evidence="12">Uncharacterized protein LOC106076744</fullName>
    </submittedName>
</protein>
<keyword evidence="5" id="KW-0482">Metalloprotease</keyword>
<organism evidence="11 12">
    <name type="scientific">Biomphalaria glabrata</name>
    <name type="common">Bloodfluke planorb</name>
    <name type="synonym">Freshwater snail</name>
    <dbReference type="NCBI Taxonomy" id="6526"/>
    <lineage>
        <taxon>Eukaryota</taxon>
        <taxon>Metazoa</taxon>
        <taxon>Spiralia</taxon>
        <taxon>Lophotrochozoa</taxon>
        <taxon>Mollusca</taxon>
        <taxon>Gastropoda</taxon>
        <taxon>Heterobranchia</taxon>
        <taxon>Euthyneura</taxon>
        <taxon>Panpulmonata</taxon>
        <taxon>Hygrophila</taxon>
        <taxon>Lymnaeoidea</taxon>
        <taxon>Planorbidae</taxon>
        <taxon>Biomphalaria</taxon>
    </lineage>
</organism>
<feature type="binding site" evidence="8">
    <location>
        <position position="396"/>
    </location>
    <ligand>
        <name>Zn(2+)</name>
        <dbReference type="ChEBI" id="CHEBI:29105"/>
        <note>catalytic</note>
    </ligand>
</feature>
<keyword evidence="3" id="KW-0378">Hydrolase</keyword>
<evidence type="ECO:0000313" key="11">
    <source>
        <dbReference type="Proteomes" id="UP001165740"/>
    </source>
</evidence>
<keyword evidence="6" id="KW-1015">Disulfide bond</keyword>
<comment type="caution">
    <text evidence="8">Lacks conserved residue(s) required for the propagation of feature annotation.</text>
</comment>
<dbReference type="Gene3D" id="3.40.390.10">
    <property type="entry name" value="Collagenase (Catalytic Domain)"/>
    <property type="match status" value="1"/>
</dbReference>
<evidence type="ECO:0000256" key="2">
    <source>
        <dbReference type="ARBA" id="ARBA00022723"/>
    </source>
</evidence>
<evidence type="ECO:0000256" key="8">
    <source>
        <dbReference type="PROSITE-ProRule" id="PRU00276"/>
    </source>
</evidence>
<sequence>MNIFPVFYPWIMELHYFILICGCFFVCILNGVKSSTVHVNFSSIELNDKKLPDDISVTIAIGANTSTELQLSRVEHINSTIPVYTIDSDQDGLHVRRENIKDDENVAFYQDLDNDAIIQLALTIGSDNHSHKFKIQRGEFQQDDVRYSIKPSTRSKRETSQSDDSYEVTPVVTPIRATDFGFLTPDNISFTLMKEYDLDLGDLHGDRLERSKRQSMSTYYIDVSAFVDFNRYSISRSLKSDEEILKAIQQYYAFIFTGIDLIYQNFPAENLRLRVRLSKVVVFKNASILPLTTKSQLVLPSLDAKETMDADNALRVFSNFLSTTTGRDLSFPYDHAMLFVGVDLVLMLGGIVRTATDITGYAYIATLCKTDGTSVSIVEDLADFTCIVTAAHELGHSLSAKHDGEGNSCPWTDRYLMAPTSSWSTEATSQNPWRFSNCTVDYIVTFVTKLADTVDGQTCLSDTLPVHGDFPDVSQELLGQIYPVAEQCRLRYGGGSFNCLELYVKTSDICTKLFCYKPEYTDKRFCYAQPALTGTTCGCGKICWQGACINDTISKVKDCLVDDLLSNCTYQSCEDAELRRYCPYTCKDYVVTTTTTTTTTDEYGIYDYAPDCNISDCLIPERKKNCYKTCASKDPTCQNQATFSYMRYTCQSVMLASENICYFPEVQRACCMSCSLKATNITGCEYGDKDRNLCSSIASCKGNTQSCCQICGVGSLVPKGLYILLLLNILTIFTCHVIS</sequence>
<evidence type="ECO:0000256" key="5">
    <source>
        <dbReference type="ARBA" id="ARBA00023049"/>
    </source>
</evidence>
<dbReference type="InterPro" id="IPR024079">
    <property type="entry name" value="MetalloPept_cat_dom_sf"/>
</dbReference>
<evidence type="ECO:0000256" key="4">
    <source>
        <dbReference type="ARBA" id="ARBA00022833"/>
    </source>
</evidence>
<dbReference type="GO" id="GO:0006509">
    <property type="term" value="P:membrane protein ectodomain proteolysis"/>
    <property type="evidence" value="ECO:0007669"/>
    <property type="project" value="TreeGrafter"/>
</dbReference>
<feature type="region of interest" description="Disordered" evidence="9">
    <location>
        <begin position="148"/>
        <end position="167"/>
    </location>
</feature>
<keyword evidence="11" id="KW-1185">Reference proteome</keyword>
<dbReference type="GO" id="GO:0046872">
    <property type="term" value="F:metal ion binding"/>
    <property type="evidence" value="ECO:0007669"/>
    <property type="project" value="UniProtKB-KW"/>
</dbReference>
<dbReference type="AlphaFoldDB" id="A0A9W3BNS8"/>
<dbReference type="SUPFAM" id="SSF55486">
    <property type="entry name" value="Metalloproteases ('zincins'), catalytic domain"/>
    <property type="match status" value="1"/>
</dbReference>